<protein>
    <submittedName>
        <fullName evidence="1">Uncharacterized protein</fullName>
    </submittedName>
</protein>
<dbReference type="Proteomes" id="UP001054837">
    <property type="component" value="Unassembled WGS sequence"/>
</dbReference>
<gene>
    <name evidence="1" type="ORF">CDAR_190841</name>
</gene>
<sequence>MFLFAQFGAEQPVPVKQQLGEQPVSELLQELETRKRGLAAVEFSFLPLGFSEINYCWYGKQSHQKVHSRSKVSGVYSSVIIHYTAM</sequence>
<organism evidence="1 2">
    <name type="scientific">Caerostris darwini</name>
    <dbReference type="NCBI Taxonomy" id="1538125"/>
    <lineage>
        <taxon>Eukaryota</taxon>
        <taxon>Metazoa</taxon>
        <taxon>Ecdysozoa</taxon>
        <taxon>Arthropoda</taxon>
        <taxon>Chelicerata</taxon>
        <taxon>Arachnida</taxon>
        <taxon>Araneae</taxon>
        <taxon>Araneomorphae</taxon>
        <taxon>Entelegynae</taxon>
        <taxon>Araneoidea</taxon>
        <taxon>Araneidae</taxon>
        <taxon>Caerostris</taxon>
    </lineage>
</organism>
<comment type="caution">
    <text evidence="1">The sequence shown here is derived from an EMBL/GenBank/DDBJ whole genome shotgun (WGS) entry which is preliminary data.</text>
</comment>
<reference evidence="1 2" key="1">
    <citation type="submission" date="2021-06" db="EMBL/GenBank/DDBJ databases">
        <title>Caerostris darwini draft genome.</title>
        <authorList>
            <person name="Kono N."/>
            <person name="Arakawa K."/>
        </authorList>
    </citation>
    <scope>NUCLEOTIDE SEQUENCE [LARGE SCALE GENOMIC DNA]</scope>
</reference>
<keyword evidence="2" id="KW-1185">Reference proteome</keyword>
<accession>A0AAV4VDL0</accession>
<evidence type="ECO:0000313" key="2">
    <source>
        <dbReference type="Proteomes" id="UP001054837"/>
    </source>
</evidence>
<dbReference type="AlphaFoldDB" id="A0AAV4VDL0"/>
<name>A0AAV4VDL0_9ARAC</name>
<proteinExistence type="predicted"/>
<evidence type="ECO:0000313" key="1">
    <source>
        <dbReference type="EMBL" id="GIY67560.1"/>
    </source>
</evidence>
<dbReference type="EMBL" id="BPLQ01012752">
    <property type="protein sequence ID" value="GIY67560.1"/>
    <property type="molecule type" value="Genomic_DNA"/>
</dbReference>